<dbReference type="HAMAP" id="MF_00223">
    <property type="entry name" value="FolE"/>
    <property type="match status" value="1"/>
</dbReference>
<dbReference type="Pfam" id="PF01227">
    <property type="entry name" value="GTP_cyclohydroI"/>
    <property type="match status" value="1"/>
</dbReference>
<evidence type="ECO:0000256" key="1">
    <source>
        <dbReference type="ARBA" id="ARBA00001052"/>
    </source>
</evidence>
<evidence type="ECO:0000256" key="2">
    <source>
        <dbReference type="ARBA" id="ARBA00005080"/>
    </source>
</evidence>
<feature type="domain" description="GTP cyclohydrolase I" evidence="7">
    <location>
        <begin position="40"/>
        <end position="211"/>
    </location>
</feature>
<name>A0ABW7N9H7_9BACT</name>
<keyword evidence="6" id="KW-0862">Zinc</keyword>
<accession>A0ABW7N9H7</accession>
<dbReference type="InterPro" id="IPR001474">
    <property type="entry name" value="GTP_CycHdrlase_I"/>
</dbReference>
<evidence type="ECO:0000256" key="5">
    <source>
        <dbReference type="ARBA" id="ARBA00022801"/>
    </source>
</evidence>
<gene>
    <name evidence="6 8" type="primary">folE</name>
    <name evidence="8" type="ORF">ACHKAR_09655</name>
</gene>
<dbReference type="InterPro" id="IPR018234">
    <property type="entry name" value="GTP_CycHdrlase_I_CS"/>
</dbReference>
<dbReference type="NCBIfam" id="NF006826">
    <property type="entry name" value="PRK09347.1-3"/>
    <property type="match status" value="1"/>
</dbReference>
<dbReference type="SUPFAM" id="SSF55620">
    <property type="entry name" value="Tetrahydrobiopterin biosynthesis enzymes-like"/>
    <property type="match status" value="1"/>
</dbReference>
<dbReference type="PROSITE" id="PS00860">
    <property type="entry name" value="GTP_CYCLOHYDROL_1_2"/>
    <property type="match status" value="1"/>
</dbReference>
<keyword evidence="4 6" id="KW-0554">One-carbon metabolism</keyword>
<dbReference type="Gene3D" id="1.10.286.10">
    <property type="match status" value="1"/>
</dbReference>
<evidence type="ECO:0000256" key="3">
    <source>
        <dbReference type="ARBA" id="ARBA00008085"/>
    </source>
</evidence>
<evidence type="ECO:0000256" key="6">
    <source>
        <dbReference type="HAMAP-Rule" id="MF_00223"/>
    </source>
</evidence>
<evidence type="ECO:0000313" key="8">
    <source>
        <dbReference type="EMBL" id="MFH6983705.1"/>
    </source>
</evidence>
<keyword evidence="6" id="KW-0547">Nucleotide-binding</keyword>
<comment type="pathway">
    <text evidence="2 6">Cofactor biosynthesis; 7,8-dihydroneopterin triphosphate biosynthesis; 7,8-dihydroneopterin triphosphate from GTP: step 1/1.</text>
</comment>
<reference evidence="8 9" key="1">
    <citation type="journal article" date="2013" name="Int. J. Syst. Evol. Microbiol.">
        <title>Marinoscillum luteum sp. nov., isolated from marine sediment.</title>
        <authorList>
            <person name="Cha I.T."/>
            <person name="Park S.J."/>
            <person name="Kim S.J."/>
            <person name="Kim J.G."/>
            <person name="Jung M.Y."/>
            <person name="Shin K.S."/>
            <person name="Kwon K.K."/>
            <person name="Yang S.H."/>
            <person name="Seo Y.S."/>
            <person name="Rhee S.K."/>
        </authorList>
    </citation>
    <scope>NUCLEOTIDE SEQUENCE [LARGE SCALE GENOMIC DNA]</scope>
    <source>
        <strain evidence="8 9">KCTC 23939</strain>
    </source>
</reference>
<comment type="subunit">
    <text evidence="6">Homopolymer.</text>
</comment>
<feature type="binding site" evidence="6">
    <location>
        <position position="182"/>
    </location>
    <ligand>
        <name>Zn(2+)</name>
        <dbReference type="ChEBI" id="CHEBI:29105"/>
    </ligand>
</feature>
<comment type="catalytic activity">
    <reaction evidence="1 6">
        <text>GTP + H2O = 7,8-dihydroneopterin 3'-triphosphate + formate + H(+)</text>
        <dbReference type="Rhea" id="RHEA:17473"/>
        <dbReference type="ChEBI" id="CHEBI:15377"/>
        <dbReference type="ChEBI" id="CHEBI:15378"/>
        <dbReference type="ChEBI" id="CHEBI:15740"/>
        <dbReference type="ChEBI" id="CHEBI:37565"/>
        <dbReference type="ChEBI" id="CHEBI:58462"/>
        <dbReference type="EC" id="3.5.4.16"/>
    </reaction>
</comment>
<dbReference type="InterPro" id="IPR020602">
    <property type="entry name" value="GTP_CycHdrlase_I_dom"/>
</dbReference>
<dbReference type="PANTHER" id="PTHR11109">
    <property type="entry name" value="GTP CYCLOHYDROLASE I"/>
    <property type="match status" value="1"/>
</dbReference>
<keyword evidence="9" id="KW-1185">Reference proteome</keyword>
<dbReference type="Gene3D" id="3.30.1130.10">
    <property type="match status" value="1"/>
</dbReference>
<comment type="similarity">
    <text evidence="3 6">Belongs to the GTP cyclohydrolase I family.</text>
</comment>
<keyword evidence="6" id="KW-0342">GTP-binding</keyword>
<sequence>MDNLNGVAAIAKGNNHHAVVKNPLRDDAFDHDDHIKIELIAKKFAEIMDILGLDLSNDSVRETPVRVARMYVNEVFKGINPKNKPGITVFKNEYNYHHPLVELNIPFTSFCEHHFLPIQGVANVAYLPKEYVIGLSKIHRLVDFYARRPQVQERLTMQIAQELLITLQTEDVGVVLKATHGCISCRGVEDLGSSTVTSVFRGLFEKNHTITSWLLGLSGV</sequence>
<feature type="binding site" evidence="6">
    <location>
        <position position="111"/>
    </location>
    <ligand>
        <name>Zn(2+)</name>
        <dbReference type="ChEBI" id="CHEBI:29105"/>
    </ligand>
</feature>
<keyword evidence="6" id="KW-0479">Metal-binding</keyword>
<dbReference type="InterPro" id="IPR043133">
    <property type="entry name" value="GTP-CH-I_C/QueF"/>
</dbReference>
<dbReference type="EC" id="3.5.4.16" evidence="6"/>
<feature type="binding site" evidence="6">
    <location>
        <position position="114"/>
    </location>
    <ligand>
        <name>Zn(2+)</name>
        <dbReference type="ChEBI" id="CHEBI:29105"/>
    </ligand>
</feature>
<comment type="caution">
    <text evidence="8">The sequence shown here is derived from an EMBL/GenBank/DDBJ whole genome shotgun (WGS) entry which is preliminary data.</text>
</comment>
<evidence type="ECO:0000259" key="7">
    <source>
        <dbReference type="Pfam" id="PF01227"/>
    </source>
</evidence>
<evidence type="ECO:0000313" key="9">
    <source>
        <dbReference type="Proteomes" id="UP001610063"/>
    </source>
</evidence>
<organism evidence="8 9">
    <name type="scientific">Marinoscillum luteum</name>
    <dbReference type="NCBI Taxonomy" id="861051"/>
    <lineage>
        <taxon>Bacteria</taxon>
        <taxon>Pseudomonadati</taxon>
        <taxon>Bacteroidota</taxon>
        <taxon>Cytophagia</taxon>
        <taxon>Cytophagales</taxon>
        <taxon>Reichenbachiellaceae</taxon>
        <taxon>Marinoscillum</taxon>
    </lineage>
</organism>
<dbReference type="PANTHER" id="PTHR11109:SF7">
    <property type="entry name" value="GTP CYCLOHYDROLASE 1"/>
    <property type="match status" value="1"/>
</dbReference>
<dbReference type="EMBL" id="JBIPKE010000015">
    <property type="protein sequence ID" value="MFH6983705.1"/>
    <property type="molecule type" value="Genomic_DNA"/>
</dbReference>
<keyword evidence="5 6" id="KW-0378">Hydrolase</keyword>
<dbReference type="GO" id="GO:0003934">
    <property type="term" value="F:GTP cyclohydrolase I activity"/>
    <property type="evidence" value="ECO:0007669"/>
    <property type="project" value="UniProtKB-EC"/>
</dbReference>
<evidence type="ECO:0000256" key="4">
    <source>
        <dbReference type="ARBA" id="ARBA00022563"/>
    </source>
</evidence>
<dbReference type="InterPro" id="IPR043134">
    <property type="entry name" value="GTP-CH-I_N"/>
</dbReference>
<proteinExistence type="inferred from homology"/>
<dbReference type="NCBIfam" id="NF006824">
    <property type="entry name" value="PRK09347.1-1"/>
    <property type="match status" value="1"/>
</dbReference>
<dbReference type="RefSeq" id="WP_395417245.1">
    <property type="nucleotide sequence ID" value="NZ_JBIPKE010000015.1"/>
</dbReference>
<protein>
    <recommendedName>
        <fullName evidence="6">GTP cyclohydrolase 1</fullName>
        <ecNumber evidence="6">3.5.4.16</ecNumber>
    </recommendedName>
    <alternativeName>
        <fullName evidence="6">GTP cyclohydrolase I</fullName>
        <shortName evidence="6">GTP-CH-I</shortName>
    </alternativeName>
</protein>
<dbReference type="Proteomes" id="UP001610063">
    <property type="component" value="Unassembled WGS sequence"/>
</dbReference>
<dbReference type="NCBIfam" id="TIGR00063">
    <property type="entry name" value="folE"/>
    <property type="match status" value="1"/>
</dbReference>